<dbReference type="Pfam" id="PF01805">
    <property type="entry name" value="Surp"/>
    <property type="match status" value="1"/>
</dbReference>
<dbReference type="PANTHER" id="PTHR36886:SF7">
    <property type="entry name" value="EXPRESSED PROTEIN"/>
    <property type="match status" value="1"/>
</dbReference>
<dbReference type="InterPro" id="IPR052650">
    <property type="entry name" value="Zinc_finger_CCCH"/>
</dbReference>
<feature type="compositionally biased region" description="Basic and acidic residues" evidence="3">
    <location>
        <begin position="849"/>
        <end position="858"/>
    </location>
</feature>
<dbReference type="InterPro" id="IPR035967">
    <property type="entry name" value="SWAP/Surp_sf"/>
</dbReference>
<feature type="compositionally biased region" description="Basic and acidic residues" evidence="3">
    <location>
        <begin position="470"/>
        <end position="483"/>
    </location>
</feature>
<keyword evidence="7" id="KW-1185">Reference proteome</keyword>
<organism evidence="6 7">
    <name type="scientific">Citrullus colocynthis</name>
    <name type="common">colocynth</name>
    <dbReference type="NCBI Taxonomy" id="252529"/>
    <lineage>
        <taxon>Eukaryota</taxon>
        <taxon>Viridiplantae</taxon>
        <taxon>Streptophyta</taxon>
        <taxon>Embryophyta</taxon>
        <taxon>Tracheophyta</taxon>
        <taxon>Spermatophyta</taxon>
        <taxon>Magnoliopsida</taxon>
        <taxon>eudicotyledons</taxon>
        <taxon>Gunneridae</taxon>
        <taxon>Pentapetalae</taxon>
        <taxon>rosids</taxon>
        <taxon>fabids</taxon>
        <taxon>Cucurbitales</taxon>
        <taxon>Cucurbitaceae</taxon>
        <taxon>Benincaseae</taxon>
        <taxon>Citrullus</taxon>
    </lineage>
</organism>
<feature type="compositionally biased region" description="Pro residues" evidence="3">
    <location>
        <begin position="228"/>
        <end position="248"/>
    </location>
</feature>
<feature type="region of interest" description="Disordered" evidence="3">
    <location>
        <begin position="1455"/>
        <end position="1477"/>
    </location>
</feature>
<keyword evidence="1" id="KW-0507">mRNA processing</keyword>
<dbReference type="EMBL" id="OZ021743">
    <property type="protein sequence ID" value="CAK9330057.1"/>
    <property type="molecule type" value="Genomic_DNA"/>
</dbReference>
<dbReference type="SUPFAM" id="SSF109905">
    <property type="entry name" value="Surp module (SWAP domain)"/>
    <property type="match status" value="1"/>
</dbReference>
<feature type="compositionally biased region" description="Basic and acidic residues" evidence="3">
    <location>
        <begin position="765"/>
        <end position="775"/>
    </location>
</feature>
<evidence type="ECO:0000313" key="7">
    <source>
        <dbReference type="Proteomes" id="UP001642487"/>
    </source>
</evidence>
<feature type="domain" description="C3H1-type" evidence="4">
    <location>
        <begin position="829"/>
        <end position="851"/>
    </location>
</feature>
<feature type="region of interest" description="Disordered" evidence="3">
    <location>
        <begin position="197"/>
        <end position="256"/>
    </location>
</feature>
<protein>
    <recommendedName>
        <fullName evidence="8">C3H1-type domain-containing protein</fullName>
    </recommendedName>
</protein>
<feature type="region of interest" description="Disordered" evidence="3">
    <location>
        <begin position="849"/>
        <end position="869"/>
    </location>
</feature>
<feature type="compositionally biased region" description="Basic and acidic residues" evidence="3">
    <location>
        <begin position="711"/>
        <end position="723"/>
    </location>
</feature>
<feature type="zinc finger region" description="C3H1-type" evidence="2">
    <location>
        <begin position="829"/>
        <end position="851"/>
    </location>
</feature>
<dbReference type="InterPro" id="IPR000571">
    <property type="entry name" value="Znf_CCCH"/>
</dbReference>
<dbReference type="PROSITE" id="PS50103">
    <property type="entry name" value="ZF_C3H1"/>
    <property type="match status" value="1"/>
</dbReference>
<reference evidence="6 7" key="1">
    <citation type="submission" date="2024-03" db="EMBL/GenBank/DDBJ databases">
        <authorList>
            <person name="Gkanogiannis A."/>
            <person name="Becerra Lopez-Lavalle L."/>
        </authorList>
    </citation>
    <scope>NUCLEOTIDE SEQUENCE [LARGE SCALE GENOMIC DNA]</scope>
</reference>
<evidence type="ECO:0000259" key="4">
    <source>
        <dbReference type="PROSITE" id="PS50103"/>
    </source>
</evidence>
<feature type="compositionally biased region" description="Basic residues" evidence="3">
    <location>
        <begin position="776"/>
        <end position="792"/>
    </location>
</feature>
<feature type="region of interest" description="Disordered" evidence="3">
    <location>
        <begin position="132"/>
        <end position="182"/>
    </location>
</feature>
<proteinExistence type="predicted"/>
<evidence type="ECO:0000259" key="5">
    <source>
        <dbReference type="PROSITE" id="PS50128"/>
    </source>
</evidence>
<dbReference type="PROSITE" id="PS50128">
    <property type="entry name" value="SURP"/>
    <property type="match status" value="1"/>
</dbReference>
<feature type="compositionally biased region" description="Basic and acidic residues" evidence="3">
    <location>
        <begin position="495"/>
        <end position="506"/>
    </location>
</feature>
<dbReference type="Gene3D" id="1.10.10.790">
    <property type="entry name" value="Surp module"/>
    <property type="match status" value="1"/>
</dbReference>
<evidence type="ECO:0000256" key="2">
    <source>
        <dbReference type="PROSITE-ProRule" id="PRU00723"/>
    </source>
</evidence>
<gene>
    <name evidence="6" type="ORF">CITCOLO1_LOCUS22540</name>
</gene>
<feature type="compositionally biased region" description="Polar residues" evidence="3">
    <location>
        <begin position="678"/>
        <end position="696"/>
    </location>
</feature>
<feature type="domain" description="SURP motif" evidence="5">
    <location>
        <begin position="348"/>
        <end position="396"/>
    </location>
</feature>
<feature type="region of interest" description="Disordered" evidence="3">
    <location>
        <begin position="674"/>
        <end position="821"/>
    </location>
</feature>
<evidence type="ECO:0000313" key="6">
    <source>
        <dbReference type="EMBL" id="CAK9330057.1"/>
    </source>
</evidence>
<feature type="compositionally biased region" description="Basic and acidic residues" evidence="3">
    <location>
        <begin position="906"/>
        <end position="916"/>
    </location>
</feature>
<dbReference type="InterPro" id="IPR000061">
    <property type="entry name" value="Surp"/>
</dbReference>
<feature type="compositionally biased region" description="Basic residues" evidence="3">
    <location>
        <begin position="1465"/>
        <end position="1474"/>
    </location>
</feature>
<name>A0ABP0ZDE4_9ROSI</name>
<evidence type="ECO:0000256" key="3">
    <source>
        <dbReference type="SAM" id="MobiDB-lite"/>
    </source>
</evidence>
<evidence type="ECO:0008006" key="8">
    <source>
        <dbReference type="Google" id="ProtNLM"/>
    </source>
</evidence>
<keyword evidence="2" id="KW-0862">Zinc</keyword>
<evidence type="ECO:0000256" key="1">
    <source>
        <dbReference type="ARBA" id="ARBA00022664"/>
    </source>
</evidence>
<feature type="compositionally biased region" description="Polar residues" evidence="3">
    <location>
        <begin position="1"/>
        <end position="13"/>
    </location>
</feature>
<feature type="region of interest" description="Disordered" evidence="3">
    <location>
        <begin position="281"/>
        <end position="306"/>
    </location>
</feature>
<feature type="compositionally biased region" description="Polar residues" evidence="3">
    <location>
        <begin position="206"/>
        <end position="220"/>
    </location>
</feature>
<feature type="compositionally biased region" description="Pro residues" evidence="3">
    <location>
        <begin position="138"/>
        <end position="168"/>
    </location>
</feature>
<feature type="region of interest" description="Disordered" evidence="3">
    <location>
        <begin position="468"/>
        <end position="506"/>
    </location>
</feature>
<feature type="region of interest" description="Disordered" evidence="3">
    <location>
        <begin position="903"/>
        <end position="923"/>
    </location>
</feature>
<feature type="region of interest" description="Disordered" evidence="3">
    <location>
        <begin position="1"/>
        <end position="87"/>
    </location>
</feature>
<feature type="compositionally biased region" description="Basic residues" evidence="3">
    <location>
        <begin position="755"/>
        <end position="764"/>
    </location>
</feature>
<feature type="compositionally biased region" description="Basic and acidic residues" evidence="3">
    <location>
        <begin position="732"/>
        <end position="754"/>
    </location>
</feature>
<sequence>MYGQANYASQFGQGPQKPWPPAYQQRAGAPPLPPPPTSYVQPGPPIPSHPITQQSPAPPPQSTQPLHLSQPGSHGPPPPFCQGSSIQVLPGGITNIRQTYFHTFPPVHGSTQVSVFNSTAQQNVQLSHSGVQNMHHVLPPPPPLPLPPPPPPPPPQAPNPDLLRPPQPSTVGPLHPPSQGQVLYGARIHPPLQQGGLQVFPAIPQHPTTSTFPTLSSNFLGDSHLLPMAPPPPPSSPPPIPPSPPPSTSPFSSFPYPDSSNLLCPSELGPSSTIHYSKDLKSSEIDQGGTPPSHLGDNGPKHDEHRNLEVGSGLMVSKVDNEILSHKAYVQVLPASPPKPKDDRIVKKIEVFCQLIANNGPSFEDTTRHKEFGNPEFEFLFGGEPGSESAIGHEYFLWMKMKYSLASKNIEMKEKSPLRSRRLEPQSENLTVSAASISPANSDMEMEDDITVADIGEETSHSFEIQSYECKSRKEKHDGKDQVQLEEPEVSRSWSPEKEKVDKDAGPKLLLDHEKSVSIATCEVHSPVRSTAGVTELPPGNNFENSLTCLQNDKGLAGEVASSAATISSQSTAIITSGSPFRLIQDYASDENSESDEASHNKDVHFVAISPSTPAYSKTSDKDTDNLTILGSKGSCQVQWSHVPPRESSMPESGAQFLSESPKLVFDANEANVRKTGNEQSSNNRQNQIGTSTGSKSLDAMNGHNVDVPQDTDKLQKENDAEKVSLGPSPVKIDEFGRLVREGGSDSDSEDSHYTRRHKNRRYRNSSESRSPVDRRRGRRSPRRRRERRSHSRSWSPRNQRGRSRSPVSRRASQFNNENMRRDKGMIRKCFDFQRGRCYRGASCRYMHHESSKNDGSRLHRSKHHDVHPTSKNIKIREDTMNMSREVSDLGHIKVENQESILHNVPPKDDTHDWKTDSTTGDPDSFITKSQTFRDRCGLVQGELIYSKPAEAVHIHVTNDGQEAEKSYEQHSVTASSQCMSNADTEKFSGDISMSIPTSVENSVAQQSSIFVAEIQTANDFSHQMDGSFASNLLPDQLTAVTTSKAPECEHLPDRTSSIKPQFDTSSASQLPLTSQILLQSPVPKPLSATAPVCAIDDAHGLRELPPPPPLIISRDTSAEVSMPAPYNFVSQNVCFPSKPSLPGGFHPHQDLVSIQPSHYHTTSFLPPKPLYNLLTPVTTKDGMPMQFHQSHLSQVSDLGSQSVMNSQPLELHSHSKLGESPVQEPYRAPPMHMDEIRSIAPVANNRPTQPFGLPNFHNEENFGLTSLEMNSSSFFPHRNFNDRSVPVTNANRMQSSADNFPSSEFRSSFSQFHPYSRFEQPLYTSQPGHDSLFRDPSQIGSMSRHYPDPLSRNHPSLVPDFGGLGITTYHNPYASTFEKPLSSSFRSNFLNFGNDAPSGDIHSSTFNVSDVRVDGQGTNYVGSRQTTASPNSTKPLGNLLSGTGGDQYDPLFDSIEPSSPITKKSGRSQKLKKGREPHMITRLGGFHKLLDVEENNKHKEVAAVTSTTSLENDEFGETADAEAGAVENDLDDEANLSGEIEIDQVKSAEKSKKSKGSRSMKLFRIAIADFVKEVLKPSWRQGNMSKEAFKTIVKKTVDKVSGAMKSHQIPKSQAKINRYIDSSQRKLTKLVMGYVDKYVKT</sequence>
<dbReference type="PANTHER" id="PTHR36886">
    <property type="entry name" value="PROTEIN FRIGIDA-ESSENTIAL 1"/>
    <property type="match status" value="1"/>
</dbReference>
<feature type="compositionally biased region" description="Pro residues" evidence="3">
    <location>
        <begin position="30"/>
        <end position="48"/>
    </location>
</feature>
<keyword evidence="2" id="KW-0863">Zinc-finger</keyword>
<dbReference type="Proteomes" id="UP001642487">
    <property type="component" value="Chromosome 9"/>
</dbReference>
<keyword evidence="2" id="KW-0479">Metal-binding</keyword>
<accession>A0ABP0ZDE4</accession>